<evidence type="ECO:0000313" key="2">
    <source>
        <dbReference type="Proteomes" id="UP000028875"/>
    </source>
</evidence>
<accession>A0A024QFG1</accession>
<evidence type="ECO:0000313" key="1">
    <source>
        <dbReference type="EMBL" id="CDQ41239.1"/>
    </source>
</evidence>
<keyword evidence="2" id="KW-1185">Reference proteome</keyword>
<protein>
    <submittedName>
        <fullName evidence="1">Uncharacterized protein</fullName>
    </submittedName>
</protein>
<proteinExistence type="predicted"/>
<reference evidence="2" key="2">
    <citation type="submission" date="2014-05" db="EMBL/GenBank/DDBJ databases">
        <title>Draft genome sequence of Virgibacillus massiliensis Vm-5.</title>
        <authorList>
            <person name="Khelaifia S."/>
            <person name="Croce O."/>
            <person name="Lagier J.C."/>
            <person name="Raoult D."/>
        </authorList>
    </citation>
    <scope>NUCLEOTIDE SEQUENCE [LARGE SCALE GENOMIC DNA]</scope>
    <source>
        <strain evidence="2">Vm-5</strain>
    </source>
</reference>
<dbReference type="EMBL" id="CCDP010000002">
    <property type="protein sequence ID" value="CDQ41239.1"/>
    <property type="molecule type" value="Genomic_DNA"/>
</dbReference>
<sequence>MVVGEFAEQRELIIIGGGPGAIMQQFALQG</sequence>
<dbReference type="Proteomes" id="UP000028875">
    <property type="component" value="Unassembled WGS sequence"/>
</dbReference>
<comment type="caution">
    <text evidence="1">The sequence shown here is derived from an EMBL/GenBank/DDBJ whole genome shotgun (WGS) entry which is preliminary data.</text>
</comment>
<dbReference type="AlphaFoldDB" id="A0A024QFG1"/>
<reference evidence="1 2" key="1">
    <citation type="submission" date="2014-03" db="EMBL/GenBank/DDBJ databases">
        <authorList>
            <person name="Urmite Genomes U."/>
        </authorList>
    </citation>
    <scope>NUCLEOTIDE SEQUENCE [LARGE SCALE GENOMIC DNA]</scope>
    <source>
        <strain evidence="1 2">Vm-5</strain>
    </source>
</reference>
<name>A0A024QFG1_9BACI</name>
<gene>
    <name evidence="1" type="ORF">BN990_03596</name>
</gene>
<organism evidence="1 2">
    <name type="scientific">Virgibacillus massiliensis</name>
    <dbReference type="NCBI Taxonomy" id="1462526"/>
    <lineage>
        <taxon>Bacteria</taxon>
        <taxon>Bacillati</taxon>
        <taxon>Bacillota</taxon>
        <taxon>Bacilli</taxon>
        <taxon>Bacillales</taxon>
        <taxon>Bacillaceae</taxon>
        <taxon>Virgibacillus</taxon>
    </lineage>
</organism>